<comment type="caution">
    <text evidence="2">The sequence shown here is derived from an EMBL/GenBank/DDBJ whole genome shotgun (WGS) entry which is preliminary data.</text>
</comment>
<gene>
    <name evidence="2" type="ORF">A3J48_04575</name>
</gene>
<evidence type="ECO:0000313" key="3">
    <source>
        <dbReference type="Proteomes" id="UP000176786"/>
    </source>
</evidence>
<organism evidence="2 3">
    <name type="scientific">Candidatus Doudnabacteria bacterium RIFCSPHIGHO2_02_FULL_46_11</name>
    <dbReference type="NCBI Taxonomy" id="1817832"/>
    <lineage>
        <taxon>Bacteria</taxon>
        <taxon>Candidatus Doudnaibacteriota</taxon>
    </lineage>
</organism>
<dbReference type="STRING" id="1817832.A3J48_04575"/>
<dbReference type="Proteomes" id="UP000176786">
    <property type="component" value="Unassembled WGS sequence"/>
</dbReference>
<accession>A0A1F5P6N0</accession>
<dbReference type="EMBL" id="MFES01000025">
    <property type="protein sequence ID" value="OGE85566.1"/>
    <property type="molecule type" value="Genomic_DNA"/>
</dbReference>
<evidence type="ECO:0000313" key="2">
    <source>
        <dbReference type="EMBL" id="OGE85566.1"/>
    </source>
</evidence>
<dbReference type="Pfam" id="PF00293">
    <property type="entry name" value="NUDIX"/>
    <property type="match status" value="1"/>
</dbReference>
<reference evidence="2 3" key="1">
    <citation type="journal article" date="2016" name="Nat. Commun.">
        <title>Thousands of microbial genomes shed light on interconnected biogeochemical processes in an aquifer system.</title>
        <authorList>
            <person name="Anantharaman K."/>
            <person name="Brown C.T."/>
            <person name="Hug L.A."/>
            <person name="Sharon I."/>
            <person name="Castelle C.J."/>
            <person name="Probst A.J."/>
            <person name="Thomas B.C."/>
            <person name="Singh A."/>
            <person name="Wilkins M.J."/>
            <person name="Karaoz U."/>
            <person name="Brodie E.L."/>
            <person name="Williams K.H."/>
            <person name="Hubbard S.S."/>
            <person name="Banfield J.F."/>
        </authorList>
    </citation>
    <scope>NUCLEOTIDE SEQUENCE [LARGE SCALE GENOMIC DNA]</scope>
</reference>
<sequence>MRLIQCSKCNSDATEEIIYRGKKSYRCLVCGNIAPLKNAIDSRLKLSLDKHAKVYHLSIGFLLQNKAGKIFVGQKRTPPYEWNLIFGHVHSGETIEAAANREFMEGVGLPLGKHKLLFKTMAAHICPIGADKHLIHVFRVIVPVINNILPNREFKQIFWLEPQELKNKKFKRLSAGAKLILEKSDISGNAKKSK</sequence>
<evidence type="ECO:0000259" key="1">
    <source>
        <dbReference type="PROSITE" id="PS51462"/>
    </source>
</evidence>
<dbReference type="SUPFAM" id="SSF55811">
    <property type="entry name" value="Nudix"/>
    <property type="match status" value="1"/>
</dbReference>
<name>A0A1F5P6N0_9BACT</name>
<dbReference type="Gene3D" id="3.90.79.10">
    <property type="entry name" value="Nucleoside Triphosphate Pyrophosphohydrolase"/>
    <property type="match status" value="1"/>
</dbReference>
<dbReference type="InterPro" id="IPR015797">
    <property type="entry name" value="NUDIX_hydrolase-like_dom_sf"/>
</dbReference>
<dbReference type="CDD" id="cd02883">
    <property type="entry name" value="NUDIX_Hydrolase"/>
    <property type="match status" value="1"/>
</dbReference>
<protein>
    <recommendedName>
        <fullName evidence="1">Nudix hydrolase domain-containing protein</fullName>
    </recommendedName>
</protein>
<feature type="domain" description="Nudix hydrolase" evidence="1">
    <location>
        <begin position="54"/>
        <end position="186"/>
    </location>
</feature>
<dbReference type="AlphaFoldDB" id="A0A1F5P6N0"/>
<proteinExistence type="predicted"/>
<dbReference type="PROSITE" id="PS51462">
    <property type="entry name" value="NUDIX"/>
    <property type="match status" value="1"/>
</dbReference>
<dbReference type="InterPro" id="IPR000086">
    <property type="entry name" value="NUDIX_hydrolase_dom"/>
</dbReference>